<evidence type="ECO:0000256" key="1">
    <source>
        <dbReference type="ARBA" id="ARBA00022679"/>
    </source>
</evidence>
<dbReference type="Gene3D" id="3.40.1190.20">
    <property type="match status" value="1"/>
</dbReference>
<dbReference type="EMBL" id="PHQY01000321">
    <property type="protein sequence ID" value="PJO45082.1"/>
    <property type="molecule type" value="Genomic_DNA"/>
</dbReference>
<feature type="domain" description="Carbohydrate kinase PfkB" evidence="3">
    <location>
        <begin position="11"/>
        <end position="88"/>
    </location>
</feature>
<evidence type="ECO:0000313" key="5">
    <source>
        <dbReference type="Proteomes" id="UP000232101"/>
    </source>
</evidence>
<sequence>MSKTKICSACRLLLDKGVGTVVVTLGSKGSFYMNYEESGWVQALGVDTIDTTGAGDAFNGALVVGLCREESLRSSIDFATKVAEHVVTGCTTTYLRFNLEIIYIRSSS</sequence>
<dbReference type="PROSITE" id="PS00584">
    <property type="entry name" value="PFKB_KINASES_2"/>
    <property type="match status" value="1"/>
</dbReference>
<dbReference type="Pfam" id="PF00294">
    <property type="entry name" value="PfkB"/>
    <property type="match status" value="1"/>
</dbReference>
<dbReference type="AlphaFoldDB" id="A0A2M9QAM1"/>
<protein>
    <recommendedName>
        <fullName evidence="3">Carbohydrate kinase PfkB domain-containing protein</fullName>
    </recommendedName>
</protein>
<evidence type="ECO:0000259" key="3">
    <source>
        <dbReference type="Pfam" id="PF00294"/>
    </source>
</evidence>
<dbReference type="SUPFAM" id="SSF53613">
    <property type="entry name" value="Ribokinase-like"/>
    <property type="match status" value="1"/>
</dbReference>
<keyword evidence="1" id="KW-0808">Transferase</keyword>
<evidence type="ECO:0000313" key="4">
    <source>
        <dbReference type="EMBL" id="PJO45082.1"/>
    </source>
</evidence>
<dbReference type="InterPro" id="IPR029056">
    <property type="entry name" value="Ribokinase-like"/>
</dbReference>
<dbReference type="STRING" id="582475.ACZ11_09325"/>
<proteinExistence type="predicted"/>
<dbReference type="InterPro" id="IPR011611">
    <property type="entry name" value="PfkB_dom"/>
</dbReference>
<dbReference type="GO" id="GO:0005829">
    <property type="term" value="C:cytosol"/>
    <property type="evidence" value="ECO:0007669"/>
    <property type="project" value="TreeGrafter"/>
</dbReference>
<gene>
    <name evidence="4" type="ORF">CWD94_03385</name>
</gene>
<evidence type="ECO:0000256" key="2">
    <source>
        <dbReference type="ARBA" id="ARBA00022777"/>
    </source>
</evidence>
<name>A0A2M9QAM1_9BACI</name>
<comment type="caution">
    <text evidence="4">The sequence shown here is derived from an EMBL/GenBank/DDBJ whole genome shotgun (WGS) entry which is preliminary data.</text>
</comment>
<dbReference type="PANTHER" id="PTHR10584">
    <property type="entry name" value="SUGAR KINASE"/>
    <property type="match status" value="1"/>
</dbReference>
<dbReference type="Proteomes" id="UP000232101">
    <property type="component" value="Unassembled WGS sequence"/>
</dbReference>
<accession>A0A2M9QAM1</accession>
<dbReference type="RefSeq" id="WP_100542025.1">
    <property type="nucleotide sequence ID" value="NZ_PHQY01000321.1"/>
</dbReference>
<organism evidence="4 5">
    <name type="scientific">Lysinibacillus xylanilyticus</name>
    <dbReference type="NCBI Taxonomy" id="582475"/>
    <lineage>
        <taxon>Bacteria</taxon>
        <taxon>Bacillati</taxon>
        <taxon>Bacillota</taxon>
        <taxon>Bacilli</taxon>
        <taxon>Bacillales</taxon>
        <taxon>Bacillaceae</taxon>
        <taxon>Lysinibacillus</taxon>
    </lineage>
</organism>
<keyword evidence="2" id="KW-0418">Kinase</keyword>
<dbReference type="GO" id="GO:0016301">
    <property type="term" value="F:kinase activity"/>
    <property type="evidence" value="ECO:0007669"/>
    <property type="project" value="UniProtKB-KW"/>
</dbReference>
<dbReference type="InterPro" id="IPR002173">
    <property type="entry name" value="Carboh/pur_kinase_PfkB_CS"/>
</dbReference>
<reference evidence="4 5" key="1">
    <citation type="submission" date="2017-11" db="EMBL/GenBank/DDBJ databases">
        <title>Bacterial isolate from king chilli rhizosphere.</title>
        <authorList>
            <person name="Takhelmayum P."/>
            <person name="Sarangthem I."/>
        </authorList>
    </citation>
    <scope>NUCLEOTIDE SEQUENCE [LARGE SCALE GENOMIC DNA]</scope>
    <source>
        <strain evidence="5">t26</strain>
    </source>
</reference>
<dbReference type="PANTHER" id="PTHR10584:SF166">
    <property type="entry name" value="RIBOKINASE"/>
    <property type="match status" value="1"/>
</dbReference>